<feature type="domain" description="Prolyl 4-hydroxylase alpha subunit" evidence="7">
    <location>
        <begin position="82"/>
        <end position="290"/>
    </location>
</feature>
<dbReference type="InParanoid" id="A0A2N3NCG8"/>
<dbReference type="InterPro" id="IPR045054">
    <property type="entry name" value="P4HA-like"/>
</dbReference>
<dbReference type="SMART" id="SM00702">
    <property type="entry name" value="P4Hc"/>
    <property type="match status" value="1"/>
</dbReference>
<evidence type="ECO:0000256" key="5">
    <source>
        <dbReference type="ARBA" id="ARBA00023004"/>
    </source>
</evidence>
<dbReference type="GO" id="GO:0005506">
    <property type="term" value="F:iron ion binding"/>
    <property type="evidence" value="ECO:0007669"/>
    <property type="project" value="InterPro"/>
</dbReference>
<dbReference type="Proteomes" id="UP000233524">
    <property type="component" value="Unassembled WGS sequence"/>
</dbReference>
<dbReference type="PANTHER" id="PTHR10869">
    <property type="entry name" value="PROLYL 4-HYDROXYLASE ALPHA SUBUNIT"/>
    <property type="match status" value="1"/>
</dbReference>
<name>A0A2N3NCG8_9PEZI</name>
<evidence type="ECO:0000313" key="8">
    <source>
        <dbReference type="EMBL" id="PKS10130.1"/>
    </source>
</evidence>
<evidence type="ECO:0000259" key="7">
    <source>
        <dbReference type="SMART" id="SM00702"/>
    </source>
</evidence>
<dbReference type="Gene3D" id="2.60.120.620">
    <property type="entry name" value="q2cbj1_9rhob like domain"/>
    <property type="match status" value="1"/>
</dbReference>
<sequence>MTGWVSKLTSFSAGVGIAILAVTSPQLRDVAILNLDSLHRNIQSYWPRSNLASPAGGKGNGTRAPFECVVQPYRTHIVSTDPLVIYIHDFISKREIDGLLEEADGLFKPSMTTKRGRTTKDTARTSWSAGLPVDVDVVRCVLDRANDFMGTMLSPGKDEMGSPQLVRYKPKQKFDLHFDWYPVPQRVYPAEDRDRKWNRPASFFAILEDDCTEGETYFPHLRAVSPQHRAEPDRFPWREHEKGGLAFRPVAGNALFWVNLFANGTGDERTRHAGLPVKEGSKTAMNIWPKQYVGPEAWDPEPEAVDGGDAKE</sequence>
<dbReference type="AlphaFoldDB" id="A0A2N3NCG8"/>
<evidence type="ECO:0000256" key="3">
    <source>
        <dbReference type="ARBA" id="ARBA00022964"/>
    </source>
</evidence>
<reference evidence="8 9" key="1">
    <citation type="journal article" date="2017" name="G3 (Bethesda)">
        <title>First Draft Genome Sequence of the Pathogenic Fungus Lomentospora prolificans (Formerly Scedosporium prolificans).</title>
        <authorList>
            <person name="Luo R."/>
            <person name="Zimin A."/>
            <person name="Workman R."/>
            <person name="Fan Y."/>
            <person name="Pertea G."/>
            <person name="Grossman N."/>
            <person name="Wear M.P."/>
            <person name="Jia B."/>
            <person name="Miller H."/>
            <person name="Casadevall A."/>
            <person name="Timp W."/>
            <person name="Zhang S.X."/>
            <person name="Salzberg S.L."/>
        </authorList>
    </citation>
    <scope>NUCLEOTIDE SEQUENCE [LARGE SCALE GENOMIC DNA]</scope>
    <source>
        <strain evidence="8 9">JHH-5317</strain>
    </source>
</reference>
<dbReference type="Pfam" id="PF13640">
    <property type="entry name" value="2OG-FeII_Oxy_3"/>
    <property type="match status" value="1"/>
</dbReference>
<keyword evidence="5" id="KW-0408">Iron</keyword>
<accession>A0A2N3NCG8</accession>
<dbReference type="OrthoDB" id="420380at2759"/>
<dbReference type="InterPro" id="IPR044862">
    <property type="entry name" value="Pro_4_hyd_alph_FE2OG_OXY"/>
</dbReference>
<comment type="caution">
    <text evidence="8">The sequence shown here is derived from an EMBL/GenBank/DDBJ whole genome shotgun (WGS) entry which is preliminary data.</text>
</comment>
<feature type="region of interest" description="Disordered" evidence="6">
    <location>
        <begin position="293"/>
        <end position="312"/>
    </location>
</feature>
<keyword evidence="2" id="KW-0479">Metal-binding</keyword>
<proteinExistence type="predicted"/>
<gene>
    <name evidence="8" type="ORF">jhhlp_001880</name>
</gene>
<keyword evidence="4" id="KW-0560">Oxidoreductase</keyword>
<dbReference type="EMBL" id="NLAX01000008">
    <property type="protein sequence ID" value="PKS10130.1"/>
    <property type="molecule type" value="Genomic_DNA"/>
</dbReference>
<dbReference type="PANTHER" id="PTHR10869:SF242">
    <property type="entry name" value="PROLYL 4-HYDROXYLASE ALPHA SUBUNIT DOMAIN-CONTAINING PROTEIN"/>
    <property type="match status" value="1"/>
</dbReference>
<keyword evidence="9" id="KW-1185">Reference proteome</keyword>
<dbReference type="VEuPathDB" id="FungiDB:jhhlp_001880"/>
<evidence type="ECO:0000256" key="2">
    <source>
        <dbReference type="ARBA" id="ARBA00022723"/>
    </source>
</evidence>
<dbReference type="InterPro" id="IPR006620">
    <property type="entry name" value="Pro_4_hyd_alph"/>
</dbReference>
<keyword evidence="3" id="KW-0223">Dioxygenase</keyword>
<dbReference type="GO" id="GO:0004656">
    <property type="term" value="F:procollagen-proline 4-dioxygenase activity"/>
    <property type="evidence" value="ECO:0007669"/>
    <property type="project" value="TreeGrafter"/>
</dbReference>
<organism evidence="8 9">
    <name type="scientific">Lomentospora prolificans</name>
    <dbReference type="NCBI Taxonomy" id="41688"/>
    <lineage>
        <taxon>Eukaryota</taxon>
        <taxon>Fungi</taxon>
        <taxon>Dikarya</taxon>
        <taxon>Ascomycota</taxon>
        <taxon>Pezizomycotina</taxon>
        <taxon>Sordariomycetes</taxon>
        <taxon>Hypocreomycetidae</taxon>
        <taxon>Microascales</taxon>
        <taxon>Microascaceae</taxon>
        <taxon>Lomentospora</taxon>
    </lineage>
</organism>
<protein>
    <recommendedName>
        <fullName evidence="7">Prolyl 4-hydroxylase alpha subunit domain-containing protein</fullName>
    </recommendedName>
</protein>
<dbReference type="STRING" id="41688.A0A2N3NCG8"/>
<comment type="cofactor">
    <cofactor evidence="1">
        <name>L-ascorbate</name>
        <dbReference type="ChEBI" id="CHEBI:38290"/>
    </cofactor>
</comment>
<evidence type="ECO:0000256" key="1">
    <source>
        <dbReference type="ARBA" id="ARBA00001961"/>
    </source>
</evidence>
<dbReference type="GO" id="GO:0031418">
    <property type="term" value="F:L-ascorbic acid binding"/>
    <property type="evidence" value="ECO:0007669"/>
    <property type="project" value="InterPro"/>
</dbReference>
<dbReference type="GO" id="GO:0005783">
    <property type="term" value="C:endoplasmic reticulum"/>
    <property type="evidence" value="ECO:0007669"/>
    <property type="project" value="TreeGrafter"/>
</dbReference>
<evidence type="ECO:0000313" key="9">
    <source>
        <dbReference type="Proteomes" id="UP000233524"/>
    </source>
</evidence>
<evidence type="ECO:0000256" key="4">
    <source>
        <dbReference type="ARBA" id="ARBA00023002"/>
    </source>
</evidence>
<evidence type="ECO:0000256" key="6">
    <source>
        <dbReference type="SAM" id="MobiDB-lite"/>
    </source>
</evidence>